<feature type="domain" description="WYL" evidence="1">
    <location>
        <begin position="598"/>
        <end position="661"/>
    </location>
</feature>
<dbReference type="EMBL" id="SDKM01000021">
    <property type="protein sequence ID" value="RYP84802.1"/>
    <property type="molecule type" value="Genomic_DNA"/>
</dbReference>
<evidence type="ECO:0000313" key="3">
    <source>
        <dbReference type="EMBL" id="RYP84802.1"/>
    </source>
</evidence>
<dbReference type="InterPro" id="IPR026881">
    <property type="entry name" value="WYL_dom"/>
</dbReference>
<accession>A0A4Q4ZA91</accession>
<dbReference type="InterPro" id="IPR032830">
    <property type="entry name" value="XPB/Ssl2_N"/>
</dbReference>
<protein>
    <submittedName>
        <fullName evidence="3">Uncharacterized protein</fullName>
    </submittedName>
</protein>
<reference evidence="3 4" key="1">
    <citation type="submission" date="2019-01" db="EMBL/GenBank/DDBJ databases">
        <title>Nocardioides guangzhouensis sp. nov., an actinobacterium isolated from soil.</title>
        <authorList>
            <person name="Fu Y."/>
            <person name="Cai Y."/>
            <person name="Lin Z."/>
            <person name="Chen P."/>
        </authorList>
    </citation>
    <scope>NUCLEOTIDE SEQUENCE [LARGE SCALE GENOMIC DNA]</scope>
    <source>
        <strain evidence="3 4">130</strain>
    </source>
</reference>
<proteinExistence type="predicted"/>
<gene>
    <name evidence="3" type="ORF">EKO23_14940</name>
</gene>
<dbReference type="Pfam" id="PF13280">
    <property type="entry name" value="WYL"/>
    <property type="match status" value="1"/>
</dbReference>
<comment type="caution">
    <text evidence="3">The sequence shown here is derived from an EMBL/GenBank/DDBJ whole genome shotgun (WGS) entry which is preliminary data.</text>
</comment>
<sequence length="675" mass="70903">MAGDSSGTSFRSLADQVRAWPESRLAQLLRLRPDLATPAPQDSGQLAARAATRASVLRALDRLTLAELCLLHSLVVAGQTPRSEVHGLVDADPAWVDDTTARLEDLALVWESSTGLRPLTVVAELLGRPPEHGPGPLDVPPALATSTHDPDLATRAAAGAAFDVVRRVELLLDHWGSAPAPVLRAGGLGVRDLRATAALLHVDERTAAFVVELAASAGLLAVGAPGDLPESWLPTDAYDAWCRRPAAERWTELVRAWLVSPRTSGDVGARDASGKPLNALAPGLVDPHHVDTRGLALAQLAALPPGDGLATGTGVPSLVARVRWLRPRRPASQGPLVAWATEEAALLGVTGLGGLTPAARLLLDGDPAGAAKEIEPLLPAPLDHILVQGDLTAIAPGPLESHLASQLHQVADVESRGGATVYRFTGSSVRRALDAGWSAQEIHDFLGDVSRTPVPQPLTYLVDDTARTFGTLRVGYAEAFLRTDDEAALETLLRDRRAASLGLRRLAPTVVVSTTPIDVLLPRLRDLGLAPVVEAEDGTVRVARPDVHRARTPKARPTGREAAREGAQLAAAVAAIRAGDRAVAARPATLATGSTPAEALAALRIAIEEGASVWIGYVDNHGTTTERIVDPQRVEGGQLTAYDHRSEDLRGFAVHRITGVRAVDAATGRPSPPAP</sequence>
<dbReference type="AlphaFoldDB" id="A0A4Q4ZA91"/>
<dbReference type="Proteomes" id="UP000295198">
    <property type="component" value="Unassembled WGS sequence"/>
</dbReference>
<evidence type="ECO:0000313" key="4">
    <source>
        <dbReference type="Proteomes" id="UP000295198"/>
    </source>
</evidence>
<dbReference type="OrthoDB" id="3415124at2"/>
<feature type="domain" description="Helicase XPB/Ssl2 N-terminal" evidence="2">
    <location>
        <begin position="385"/>
        <end position="507"/>
    </location>
</feature>
<evidence type="ECO:0000259" key="1">
    <source>
        <dbReference type="Pfam" id="PF13280"/>
    </source>
</evidence>
<dbReference type="PROSITE" id="PS52050">
    <property type="entry name" value="WYL"/>
    <property type="match status" value="1"/>
</dbReference>
<dbReference type="RefSeq" id="WP_134718648.1">
    <property type="nucleotide sequence ID" value="NZ_SDKM01000021.1"/>
</dbReference>
<evidence type="ECO:0000259" key="2">
    <source>
        <dbReference type="Pfam" id="PF13625"/>
    </source>
</evidence>
<name>A0A4Q4ZA91_9ACTN</name>
<keyword evidence="4" id="KW-1185">Reference proteome</keyword>
<dbReference type="Pfam" id="PF13625">
    <property type="entry name" value="Helicase_C_3"/>
    <property type="match status" value="1"/>
</dbReference>
<organism evidence="3 4">
    <name type="scientific">Nocardioides guangzhouensis</name>
    <dbReference type="NCBI Taxonomy" id="2497878"/>
    <lineage>
        <taxon>Bacteria</taxon>
        <taxon>Bacillati</taxon>
        <taxon>Actinomycetota</taxon>
        <taxon>Actinomycetes</taxon>
        <taxon>Propionibacteriales</taxon>
        <taxon>Nocardioidaceae</taxon>
        <taxon>Nocardioides</taxon>
    </lineage>
</organism>